<dbReference type="InterPro" id="IPR050266">
    <property type="entry name" value="AB_hydrolase_sf"/>
</dbReference>
<dbReference type="PANTHER" id="PTHR43798">
    <property type="entry name" value="MONOACYLGLYCEROL LIPASE"/>
    <property type="match status" value="1"/>
</dbReference>
<dbReference type="Proteomes" id="UP000000263">
    <property type="component" value="Chromosome"/>
</dbReference>
<dbReference type="GO" id="GO:0016787">
    <property type="term" value="F:hydrolase activity"/>
    <property type="evidence" value="ECO:0007669"/>
    <property type="project" value="UniProtKB-KW"/>
</dbReference>
<keyword evidence="3" id="KW-1185">Reference proteome</keyword>
<protein>
    <submittedName>
        <fullName evidence="2">Alpha/beta hydrolase fold</fullName>
    </submittedName>
</protein>
<dbReference type="InterPro" id="IPR000073">
    <property type="entry name" value="AB_hydrolase_1"/>
</dbReference>
<gene>
    <name evidence="2" type="ordered locus">Rcas_1764</name>
</gene>
<dbReference type="SUPFAM" id="SSF53474">
    <property type="entry name" value="alpha/beta-Hydrolases"/>
    <property type="match status" value="1"/>
</dbReference>
<sequence length="256" mass="27861">MIHPREYTLAGPEHAPAIVLIHGARMTRALWQPQIDALGASLRVIAPDLPGHGALAHVPFSLDAAVSQIATVIDTVADGRAIVCGLSLGGYVALAFGARHPQRTTALVLSGCTFAFHGLPGRLIGAPYVAVTRFATRTFSPLLARAEERTLRKTYPAALAEPIIARGFFYRFYADISAALLDFDPLPALRACDMPVLLLNGANDRFFRRDEHSYLRALRQGRLRLIENASHLANLDQPEAYTTALRDFVSEVVAVQ</sequence>
<dbReference type="HOGENOM" id="CLU_020336_50_4_0"/>
<feature type="domain" description="AB hydrolase-1" evidence="1">
    <location>
        <begin position="18"/>
        <end position="241"/>
    </location>
</feature>
<reference evidence="2 3" key="1">
    <citation type="submission" date="2007-08" db="EMBL/GenBank/DDBJ databases">
        <title>Complete sequence of Roseiflexus castenholzii DSM 13941.</title>
        <authorList>
            <consortium name="US DOE Joint Genome Institute"/>
            <person name="Copeland A."/>
            <person name="Lucas S."/>
            <person name="Lapidus A."/>
            <person name="Barry K."/>
            <person name="Glavina del Rio T."/>
            <person name="Dalin E."/>
            <person name="Tice H."/>
            <person name="Pitluck S."/>
            <person name="Thompson L.S."/>
            <person name="Brettin T."/>
            <person name="Bruce D."/>
            <person name="Detter J.C."/>
            <person name="Han C."/>
            <person name="Tapia R."/>
            <person name="Schmutz J."/>
            <person name="Larimer F."/>
            <person name="Land M."/>
            <person name="Hauser L."/>
            <person name="Kyrpides N."/>
            <person name="Mikhailova N."/>
            <person name="Bryant D.A."/>
            <person name="Hanada S."/>
            <person name="Tsukatani Y."/>
            <person name="Richardson P."/>
        </authorList>
    </citation>
    <scope>NUCLEOTIDE SEQUENCE [LARGE SCALE GENOMIC DNA]</scope>
    <source>
        <strain evidence="3">DSM 13941 / HLO8</strain>
    </source>
</reference>
<proteinExistence type="predicted"/>
<dbReference type="InterPro" id="IPR029058">
    <property type="entry name" value="AB_hydrolase_fold"/>
</dbReference>
<evidence type="ECO:0000259" key="1">
    <source>
        <dbReference type="Pfam" id="PF12697"/>
    </source>
</evidence>
<dbReference type="KEGG" id="rca:Rcas_1764"/>
<dbReference type="STRING" id="383372.Rcas_1764"/>
<name>A7NK36_ROSCS</name>
<dbReference type="ESTHER" id="roscs-a7nk36">
    <property type="family name" value="6_AlphaBeta_hydrolase"/>
</dbReference>
<keyword evidence="2" id="KW-0378">Hydrolase</keyword>
<dbReference type="Pfam" id="PF12697">
    <property type="entry name" value="Abhydrolase_6"/>
    <property type="match status" value="1"/>
</dbReference>
<dbReference type="EMBL" id="CP000804">
    <property type="protein sequence ID" value="ABU57856.1"/>
    <property type="molecule type" value="Genomic_DNA"/>
</dbReference>
<dbReference type="AlphaFoldDB" id="A7NK36"/>
<dbReference type="PRINTS" id="PR00111">
    <property type="entry name" value="ABHYDROLASE"/>
</dbReference>
<dbReference type="eggNOG" id="COG2267">
    <property type="taxonomic scope" value="Bacteria"/>
</dbReference>
<dbReference type="Gene3D" id="3.40.50.1820">
    <property type="entry name" value="alpha/beta hydrolase"/>
    <property type="match status" value="1"/>
</dbReference>
<evidence type="ECO:0000313" key="3">
    <source>
        <dbReference type="Proteomes" id="UP000000263"/>
    </source>
</evidence>
<organism evidence="2 3">
    <name type="scientific">Roseiflexus castenholzii (strain DSM 13941 / HLO8)</name>
    <dbReference type="NCBI Taxonomy" id="383372"/>
    <lineage>
        <taxon>Bacteria</taxon>
        <taxon>Bacillati</taxon>
        <taxon>Chloroflexota</taxon>
        <taxon>Chloroflexia</taxon>
        <taxon>Chloroflexales</taxon>
        <taxon>Roseiflexineae</taxon>
        <taxon>Roseiflexaceae</taxon>
        <taxon>Roseiflexus</taxon>
    </lineage>
</organism>
<accession>A7NK36</accession>
<evidence type="ECO:0000313" key="2">
    <source>
        <dbReference type="EMBL" id="ABU57856.1"/>
    </source>
</evidence>